<dbReference type="EMBL" id="MSFU01000001">
    <property type="protein sequence ID" value="PWY85221.1"/>
    <property type="molecule type" value="Genomic_DNA"/>
</dbReference>
<dbReference type="RefSeq" id="XP_025393141.1">
    <property type="nucleotide sequence ID" value="XM_025530088.1"/>
</dbReference>
<dbReference type="Proteomes" id="UP000246171">
    <property type="component" value="Unassembled WGS sequence"/>
</dbReference>
<keyword evidence="1" id="KW-1133">Transmembrane helix</keyword>
<reference evidence="2" key="1">
    <citation type="submission" date="2016-12" db="EMBL/GenBank/DDBJ databases">
        <title>The genomes of Aspergillus section Nigri reveals drivers in fungal speciation.</title>
        <authorList>
            <consortium name="DOE Joint Genome Institute"/>
            <person name="Vesth T.C."/>
            <person name="Nybo J."/>
            <person name="Theobald S."/>
            <person name="Brandl J."/>
            <person name="Frisvad J.C."/>
            <person name="Nielsen K.F."/>
            <person name="Lyhne E.K."/>
            <person name="Kogle M.E."/>
            <person name="Kuo A."/>
            <person name="Riley R."/>
            <person name="Clum A."/>
            <person name="Nolan M."/>
            <person name="Lipzen A."/>
            <person name="Salamov A."/>
            <person name="Henrissat B."/>
            <person name="Wiebenga A."/>
            <person name="De vries R.P."/>
            <person name="Grigoriev I.V."/>
            <person name="Mortensen U.H."/>
            <person name="Andersen M.R."/>
            <person name="Baker S.E."/>
        </authorList>
    </citation>
    <scope>NUCLEOTIDE SEQUENCE</scope>
    <source>
        <strain evidence="2">CBS 122712</strain>
    </source>
</reference>
<organism evidence="2 3">
    <name type="scientific">Aspergillus eucalypticola (strain CBS 122712 / IBT 29274)</name>
    <dbReference type="NCBI Taxonomy" id="1448314"/>
    <lineage>
        <taxon>Eukaryota</taxon>
        <taxon>Fungi</taxon>
        <taxon>Dikarya</taxon>
        <taxon>Ascomycota</taxon>
        <taxon>Pezizomycotina</taxon>
        <taxon>Eurotiomycetes</taxon>
        <taxon>Eurotiomycetidae</taxon>
        <taxon>Eurotiales</taxon>
        <taxon>Aspergillaceae</taxon>
        <taxon>Aspergillus</taxon>
        <taxon>Aspergillus subgen. Circumdati</taxon>
    </lineage>
</organism>
<name>A0A317WHU2_ASPEC</name>
<dbReference type="VEuPathDB" id="FungiDB:BO83DRAFT_373962"/>
<keyword evidence="3" id="KW-1185">Reference proteome</keyword>
<protein>
    <submittedName>
        <fullName evidence="2">Uncharacterized protein</fullName>
    </submittedName>
</protein>
<sequence>MGMERIRKTFILPITWPSITFLDGFEAQLLTVWKPCPRWRFSSMSSLFNDRLMGLILMGFYWHYYSFSMCCPFYTKANT</sequence>
<feature type="transmembrane region" description="Helical" evidence="1">
    <location>
        <begin position="51"/>
        <end position="74"/>
    </location>
</feature>
<dbReference type="GeneID" id="37052050"/>
<keyword evidence="1" id="KW-0472">Membrane</keyword>
<accession>A0A317WHU2</accession>
<evidence type="ECO:0000313" key="2">
    <source>
        <dbReference type="EMBL" id="PWY85221.1"/>
    </source>
</evidence>
<gene>
    <name evidence="2" type="ORF">BO83DRAFT_373962</name>
</gene>
<dbReference type="AlphaFoldDB" id="A0A317WHU2"/>
<proteinExistence type="predicted"/>
<comment type="caution">
    <text evidence="2">The sequence shown here is derived from an EMBL/GenBank/DDBJ whole genome shotgun (WGS) entry which is preliminary data.</text>
</comment>
<evidence type="ECO:0000313" key="3">
    <source>
        <dbReference type="Proteomes" id="UP000246171"/>
    </source>
</evidence>
<keyword evidence="1" id="KW-0812">Transmembrane</keyword>
<evidence type="ECO:0000256" key="1">
    <source>
        <dbReference type="SAM" id="Phobius"/>
    </source>
</evidence>